<evidence type="ECO:0000313" key="2">
    <source>
        <dbReference type="EMBL" id="MED6262774.1"/>
    </source>
</evidence>
<sequence>MDDGWEMSDGVQAKVPIRGQPESGVSATGANGRRLGETAAVAAARPRLLNPSHLKCSVSGRGGSRLSRDTQMSLSPDTSSSSSGGSPMHSQEQPRDIVPPACLGLSPVPPPGGMCLEHLPGKASRRHPV</sequence>
<protein>
    <submittedName>
        <fullName evidence="2">Uncharacterized protein</fullName>
    </submittedName>
</protein>
<dbReference type="EMBL" id="JAHUTI010094475">
    <property type="protein sequence ID" value="MED6262774.1"/>
    <property type="molecule type" value="Genomic_DNA"/>
</dbReference>
<organism evidence="2 3">
    <name type="scientific">Ataeniobius toweri</name>
    <dbReference type="NCBI Taxonomy" id="208326"/>
    <lineage>
        <taxon>Eukaryota</taxon>
        <taxon>Metazoa</taxon>
        <taxon>Chordata</taxon>
        <taxon>Craniata</taxon>
        <taxon>Vertebrata</taxon>
        <taxon>Euteleostomi</taxon>
        <taxon>Actinopterygii</taxon>
        <taxon>Neopterygii</taxon>
        <taxon>Teleostei</taxon>
        <taxon>Neoteleostei</taxon>
        <taxon>Acanthomorphata</taxon>
        <taxon>Ovalentaria</taxon>
        <taxon>Atherinomorphae</taxon>
        <taxon>Cyprinodontiformes</taxon>
        <taxon>Goodeidae</taxon>
        <taxon>Ataeniobius</taxon>
    </lineage>
</organism>
<evidence type="ECO:0000313" key="3">
    <source>
        <dbReference type="Proteomes" id="UP001345963"/>
    </source>
</evidence>
<evidence type="ECO:0000256" key="1">
    <source>
        <dbReference type="SAM" id="MobiDB-lite"/>
    </source>
</evidence>
<comment type="caution">
    <text evidence="2">The sequence shown here is derived from an EMBL/GenBank/DDBJ whole genome shotgun (WGS) entry which is preliminary data.</text>
</comment>
<feature type="compositionally biased region" description="Low complexity" evidence="1">
    <location>
        <begin position="70"/>
        <end position="91"/>
    </location>
</feature>
<name>A0ABU7CJH6_9TELE</name>
<gene>
    <name evidence="2" type="ORF">ATANTOWER_025640</name>
</gene>
<keyword evidence="3" id="KW-1185">Reference proteome</keyword>
<dbReference type="Proteomes" id="UP001345963">
    <property type="component" value="Unassembled WGS sequence"/>
</dbReference>
<accession>A0ABU7CJH6</accession>
<proteinExistence type="predicted"/>
<feature type="region of interest" description="Disordered" evidence="1">
    <location>
        <begin position="1"/>
        <end position="129"/>
    </location>
</feature>
<reference evidence="2 3" key="1">
    <citation type="submission" date="2021-07" db="EMBL/GenBank/DDBJ databases">
        <authorList>
            <person name="Palmer J.M."/>
        </authorList>
    </citation>
    <scope>NUCLEOTIDE SEQUENCE [LARGE SCALE GENOMIC DNA]</scope>
    <source>
        <strain evidence="2 3">AT_MEX2019</strain>
        <tissue evidence="2">Muscle</tissue>
    </source>
</reference>